<accession>A0AAV3YVZ4</accession>
<organism evidence="1 2">
    <name type="scientific">Plakobranchus ocellatus</name>
    <dbReference type="NCBI Taxonomy" id="259542"/>
    <lineage>
        <taxon>Eukaryota</taxon>
        <taxon>Metazoa</taxon>
        <taxon>Spiralia</taxon>
        <taxon>Lophotrochozoa</taxon>
        <taxon>Mollusca</taxon>
        <taxon>Gastropoda</taxon>
        <taxon>Heterobranchia</taxon>
        <taxon>Euthyneura</taxon>
        <taxon>Panpulmonata</taxon>
        <taxon>Sacoglossa</taxon>
        <taxon>Placobranchoidea</taxon>
        <taxon>Plakobranchidae</taxon>
        <taxon>Plakobranchus</taxon>
    </lineage>
</organism>
<evidence type="ECO:0000313" key="1">
    <source>
        <dbReference type="EMBL" id="GFN87136.1"/>
    </source>
</evidence>
<dbReference type="Proteomes" id="UP000735302">
    <property type="component" value="Unassembled WGS sequence"/>
</dbReference>
<gene>
    <name evidence="1" type="ORF">PoB_001364200</name>
</gene>
<protein>
    <submittedName>
        <fullName evidence="1">Uncharacterized protein</fullName>
    </submittedName>
</protein>
<dbReference type="EMBL" id="BLXT01001660">
    <property type="protein sequence ID" value="GFN87136.1"/>
    <property type="molecule type" value="Genomic_DNA"/>
</dbReference>
<name>A0AAV3YVZ4_9GAST</name>
<comment type="caution">
    <text evidence="1">The sequence shown here is derived from an EMBL/GenBank/DDBJ whole genome shotgun (WGS) entry which is preliminary data.</text>
</comment>
<dbReference type="AlphaFoldDB" id="A0AAV3YVZ4"/>
<proteinExistence type="predicted"/>
<keyword evidence="2" id="KW-1185">Reference proteome</keyword>
<sequence length="85" mass="8994">MGGRSSGGLKLDGRAKIMFVSSESAMRSAGTILSRVRAPQPAPWPDGAPESLRSPCCGLAIYKNQICSSTIRLAVSSTLNNDREL</sequence>
<evidence type="ECO:0000313" key="2">
    <source>
        <dbReference type="Proteomes" id="UP000735302"/>
    </source>
</evidence>
<reference evidence="1 2" key="1">
    <citation type="journal article" date="2021" name="Elife">
        <title>Chloroplast acquisition without the gene transfer in kleptoplastic sea slugs, Plakobranchus ocellatus.</title>
        <authorList>
            <person name="Maeda T."/>
            <person name="Takahashi S."/>
            <person name="Yoshida T."/>
            <person name="Shimamura S."/>
            <person name="Takaki Y."/>
            <person name="Nagai Y."/>
            <person name="Toyoda A."/>
            <person name="Suzuki Y."/>
            <person name="Arimoto A."/>
            <person name="Ishii H."/>
            <person name="Satoh N."/>
            <person name="Nishiyama T."/>
            <person name="Hasebe M."/>
            <person name="Maruyama T."/>
            <person name="Minagawa J."/>
            <person name="Obokata J."/>
            <person name="Shigenobu S."/>
        </authorList>
    </citation>
    <scope>NUCLEOTIDE SEQUENCE [LARGE SCALE GENOMIC DNA]</scope>
</reference>